<feature type="transmembrane region" description="Helical" evidence="1">
    <location>
        <begin position="21"/>
        <end position="43"/>
    </location>
</feature>
<keyword evidence="4" id="KW-1185">Reference proteome</keyword>
<evidence type="ECO:0000259" key="2">
    <source>
        <dbReference type="Pfam" id="PF25342"/>
    </source>
</evidence>
<dbReference type="RefSeq" id="XP_003064926.1">
    <property type="nucleotide sequence ID" value="XM_003064880.1"/>
</dbReference>
<dbReference type="GeneID" id="9690424"/>
<dbReference type="CDD" id="cd22997">
    <property type="entry name" value="GT_LH"/>
    <property type="match status" value="1"/>
</dbReference>
<dbReference type="InterPro" id="IPR057589">
    <property type="entry name" value="GT_PLOD"/>
</dbReference>
<protein>
    <submittedName>
        <fullName evidence="3">Predicted protein</fullName>
    </submittedName>
</protein>
<dbReference type="eggNOG" id="KOG1971">
    <property type="taxonomic scope" value="Eukaryota"/>
</dbReference>
<name>C1NAL3_MICPC</name>
<sequence length="383" mass="43370">MRHGRPLGFRTFNPRKALIRTPCKIVLAALATLCALVMVSLLFNRQISAQRDVDQEMEYRLYPNIKQNDSEQFPSRLQNKLVFFTYSDRVTTGLCLSMLSAASNGFLLHVLGINDTYVGDVHEPKLKKLYGMKSFLSDRRALERYGLGDETVLVFADASDVLYLGSRDEALHTLQQLLGPLERGIILISGERNCWPFVHYDKELTAGGREKCEEFPHRNSSFRFLNAGAYAGAIKPMRAFLKTLHAGIPSNVSDDQLVFQELYSKQVREGRHELFELVIDHASKMFQTGHLTSLEGAGTFDEPVPMNAYFNAGIGRVVNSESETRPFLVHFNGGKSAFVPLAKKFGLLQSNVTQLLQPDLMSTYRSRHVWFKEKCESDKFMKN</sequence>
<dbReference type="EMBL" id="GG663753">
    <property type="protein sequence ID" value="EEH50906.1"/>
    <property type="molecule type" value="Genomic_DNA"/>
</dbReference>
<keyword evidence="1" id="KW-0812">Transmembrane</keyword>
<organism evidence="4">
    <name type="scientific">Micromonas pusilla (strain CCMP1545)</name>
    <name type="common">Picoplanktonic green alga</name>
    <dbReference type="NCBI Taxonomy" id="564608"/>
    <lineage>
        <taxon>Eukaryota</taxon>
        <taxon>Viridiplantae</taxon>
        <taxon>Chlorophyta</taxon>
        <taxon>Mamiellophyceae</taxon>
        <taxon>Mamiellales</taxon>
        <taxon>Mamiellaceae</taxon>
        <taxon>Micromonas</taxon>
    </lineage>
</organism>
<evidence type="ECO:0000313" key="4">
    <source>
        <dbReference type="Proteomes" id="UP000001876"/>
    </source>
</evidence>
<evidence type="ECO:0000256" key="1">
    <source>
        <dbReference type="SAM" id="Phobius"/>
    </source>
</evidence>
<accession>C1NAL3</accession>
<reference evidence="3 4" key="1">
    <citation type="journal article" date="2009" name="Science">
        <title>Green evolution and dynamic adaptations revealed by genomes of the marine picoeukaryotes Micromonas.</title>
        <authorList>
            <person name="Worden A.Z."/>
            <person name="Lee J.H."/>
            <person name="Mock T."/>
            <person name="Rouze P."/>
            <person name="Simmons M.P."/>
            <person name="Aerts A.L."/>
            <person name="Allen A.E."/>
            <person name="Cuvelier M.L."/>
            <person name="Derelle E."/>
            <person name="Everett M.V."/>
            <person name="Foulon E."/>
            <person name="Grimwood J."/>
            <person name="Gundlach H."/>
            <person name="Henrissat B."/>
            <person name="Napoli C."/>
            <person name="McDonald S.M."/>
            <person name="Parker M.S."/>
            <person name="Rombauts S."/>
            <person name="Salamov A."/>
            <person name="Von Dassow P."/>
            <person name="Badger J.H."/>
            <person name="Coutinho P.M."/>
            <person name="Demir E."/>
            <person name="Dubchak I."/>
            <person name="Gentemann C."/>
            <person name="Eikrem W."/>
            <person name="Gready J.E."/>
            <person name="John U."/>
            <person name="Lanier W."/>
            <person name="Lindquist E.A."/>
            <person name="Lucas S."/>
            <person name="Mayer K.F."/>
            <person name="Moreau H."/>
            <person name="Not F."/>
            <person name="Otillar R."/>
            <person name="Panaud O."/>
            <person name="Pangilinan J."/>
            <person name="Paulsen I."/>
            <person name="Piegu B."/>
            <person name="Poliakov A."/>
            <person name="Robbens S."/>
            <person name="Schmutz J."/>
            <person name="Toulza E."/>
            <person name="Wyss T."/>
            <person name="Zelensky A."/>
            <person name="Zhou K."/>
            <person name="Armbrust E.V."/>
            <person name="Bhattacharya D."/>
            <person name="Goodenough U.W."/>
            <person name="Van de Peer Y."/>
            <person name="Grigoriev I.V."/>
        </authorList>
    </citation>
    <scope>NUCLEOTIDE SEQUENCE [LARGE SCALE GENOMIC DNA]</scope>
    <source>
        <strain evidence="3 4">CCMP1545</strain>
    </source>
</reference>
<dbReference type="OrthoDB" id="69177at2759"/>
<gene>
    <name evidence="3" type="ORF">MICPUCDRAFT_54962</name>
</gene>
<keyword evidence="1" id="KW-1133">Transmembrane helix</keyword>
<feature type="domain" description="PLOD1-3-like GT" evidence="2">
    <location>
        <begin position="78"/>
        <end position="335"/>
    </location>
</feature>
<evidence type="ECO:0000313" key="3">
    <source>
        <dbReference type="EMBL" id="EEH50906.1"/>
    </source>
</evidence>
<dbReference type="Proteomes" id="UP000001876">
    <property type="component" value="Unassembled WGS sequence"/>
</dbReference>
<dbReference type="AlphaFoldDB" id="C1NAL3"/>
<dbReference type="KEGG" id="mpp:MICPUCDRAFT_54962"/>
<keyword evidence="1" id="KW-0472">Membrane</keyword>
<proteinExistence type="predicted"/>
<dbReference type="Pfam" id="PF25342">
    <property type="entry name" value="GT_PLOD"/>
    <property type="match status" value="1"/>
</dbReference>